<proteinExistence type="predicted"/>
<evidence type="ECO:0000256" key="4">
    <source>
        <dbReference type="ARBA" id="ARBA00022881"/>
    </source>
</evidence>
<gene>
    <name evidence="11" type="ORF">ENI26_02830</name>
</gene>
<dbReference type="InterPro" id="IPR050066">
    <property type="entry name" value="UvrABC_protein_C"/>
</dbReference>
<accession>A0A7C1ZG98</accession>
<keyword evidence="1" id="KW-0227">DNA damage</keyword>
<name>A0A7C1ZG98_9GAMM</name>
<dbReference type="Proteomes" id="UP000886384">
    <property type="component" value="Unassembled WGS sequence"/>
</dbReference>
<dbReference type="InterPro" id="IPR035901">
    <property type="entry name" value="GIY-YIG_endonuc_sf"/>
</dbReference>
<dbReference type="PROSITE" id="PS50164">
    <property type="entry name" value="GIY_YIG"/>
    <property type="match status" value="1"/>
</dbReference>
<keyword evidence="11" id="KW-0269">Exonuclease</keyword>
<dbReference type="SMART" id="SM00465">
    <property type="entry name" value="GIYc"/>
    <property type="match status" value="1"/>
</dbReference>
<dbReference type="GO" id="GO:0009432">
    <property type="term" value="P:SOS response"/>
    <property type="evidence" value="ECO:0007669"/>
    <property type="project" value="UniProtKB-KW"/>
</dbReference>
<protein>
    <recommendedName>
        <fullName evidence="7">Excinuclease cho</fullName>
    </recommendedName>
    <alternativeName>
        <fullName evidence="9">Endonuclease cho</fullName>
    </alternativeName>
    <alternativeName>
        <fullName evidence="8">UvrC homolog protein</fullName>
    </alternativeName>
</protein>
<keyword evidence="2" id="KW-0228">DNA excision</keyword>
<evidence type="ECO:0000256" key="6">
    <source>
        <dbReference type="ARBA" id="ARBA00023236"/>
    </source>
</evidence>
<dbReference type="GO" id="GO:0009380">
    <property type="term" value="C:excinuclease repair complex"/>
    <property type="evidence" value="ECO:0007669"/>
    <property type="project" value="TreeGrafter"/>
</dbReference>
<evidence type="ECO:0000313" key="11">
    <source>
        <dbReference type="EMBL" id="HEC73288.1"/>
    </source>
</evidence>
<dbReference type="EMBL" id="DRHY01000066">
    <property type="protein sequence ID" value="HEC73288.1"/>
    <property type="molecule type" value="Genomic_DNA"/>
</dbReference>
<dbReference type="CDD" id="cd10434">
    <property type="entry name" value="GIY-YIG_UvrC_Cho"/>
    <property type="match status" value="1"/>
</dbReference>
<evidence type="ECO:0000256" key="8">
    <source>
        <dbReference type="ARBA" id="ARBA00042138"/>
    </source>
</evidence>
<keyword evidence="5" id="KW-0234">DNA repair</keyword>
<dbReference type="InterPro" id="IPR000305">
    <property type="entry name" value="GIY-YIG_endonuc"/>
</dbReference>
<dbReference type="GO" id="GO:0004527">
    <property type="term" value="F:exonuclease activity"/>
    <property type="evidence" value="ECO:0007669"/>
    <property type="project" value="UniProtKB-KW"/>
</dbReference>
<comment type="caution">
    <text evidence="11">The sequence shown here is derived from an EMBL/GenBank/DDBJ whole genome shotgun (WGS) entry which is preliminary data.</text>
</comment>
<keyword evidence="4" id="KW-0267">Excision nuclease</keyword>
<evidence type="ECO:0000256" key="9">
    <source>
        <dbReference type="ARBA" id="ARBA00042732"/>
    </source>
</evidence>
<organism evidence="11">
    <name type="scientific">Methylophaga aminisulfidivorans</name>
    <dbReference type="NCBI Taxonomy" id="230105"/>
    <lineage>
        <taxon>Bacteria</taxon>
        <taxon>Pseudomonadati</taxon>
        <taxon>Pseudomonadota</taxon>
        <taxon>Gammaproteobacteria</taxon>
        <taxon>Thiotrichales</taxon>
        <taxon>Piscirickettsiaceae</taxon>
        <taxon>Methylophaga</taxon>
    </lineage>
</organism>
<sequence length="309" mass="35591">VINGLLKRPSLPSHLDPSLIDNLPSTPGVYQFYDEAGVMLYIGKSINIKDRVLSHFSSDHSHHKELDISQQLHHIEWIETASDFGAQLLENEQIKQYSPRYNRRQTKTKKLFQLSKITNKEGYAELDIIVADMQNPQAITARYGLFRSKKQAQTKLLELINEHHLCQRLCAIEKKKTGPCFAHQLKKCRGACCQKEPSISYNLRVELALSSIKNQQWPWQGPILIEENASGHQWDKAHYHLVDQWCYLGKVRDEDDCVSVIEAHEQRPAFFDLDSYKILIRFLLPMHASKYPQLTIKTLTLTTDASINA</sequence>
<dbReference type="PANTHER" id="PTHR30562">
    <property type="entry name" value="UVRC/OXIDOREDUCTASE"/>
    <property type="match status" value="1"/>
</dbReference>
<evidence type="ECO:0000256" key="3">
    <source>
        <dbReference type="ARBA" id="ARBA00022801"/>
    </source>
</evidence>
<dbReference type="InterPro" id="IPR047296">
    <property type="entry name" value="GIY-YIG_UvrC_Cho"/>
</dbReference>
<keyword evidence="3" id="KW-0378">Hydrolase</keyword>
<dbReference type="Pfam" id="PF01541">
    <property type="entry name" value="GIY-YIG"/>
    <property type="match status" value="1"/>
</dbReference>
<evidence type="ECO:0000256" key="1">
    <source>
        <dbReference type="ARBA" id="ARBA00022763"/>
    </source>
</evidence>
<evidence type="ECO:0000259" key="10">
    <source>
        <dbReference type="PROSITE" id="PS50164"/>
    </source>
</evidence>
<keyword evidence="6" id="KW-0742">SOS response</keyword>
<dbReference type="PANTHER" id="PTHR30562:SF10">
    <property type="entry name" value="EXCINUCLEASE CHO"/>
    <property type="match status" value="1"/>
</dbReference>
<evidence type="ECO:0000256" key="5">
    <source>
        <dbReference type="ARBA" id="ARBA00023204"/>
    </source>
</evidence>
<evidence type="ECO:0000256" key="2">
    <source>
        <dbReference type="ARBA" id="ARBA00022769"/>
    </source>
</evidence>
<dbReference type="AlphaFoldDB" id="A0A7C1ZG98"/>
<feature type="domain" description="GIY-YIG" evidence="10">
    <location>
        <begin position="25"/>
        <end position="103"/>
    </location>
</feature>
<keyword evidence="11" id="KW-0540">Nuclease</keyword>
<evidence type="ECO:0000256" key="7">
    <source>
        <dbReference type="ARBA" id="ARBA00040756"/>
    </source>
</evidence>
<dbReference type="GO" id="GO:0006289">
    <property type="term" value="P:nucleotide-excision repair"/>
    <property type="evidence" value="ECO:0007669"/>
    <property type="project" value="InterPro"/>
</dbReference>
<dbReference type="SUPFAM" id="SSF82771">
    <property type="entry name" value="GIY-YIG endonuclease"/>
    <property type="match status" value="1"/>
</dbReference>
<reference evidence="11" key="1">
    <citation type="journal article" date="2020" name="mSystems">
        <title>Genome- and Community-Level Interaction Insights into Carbon Utilization and Element Cycling Functions of Hydrothermarchaeota in Hydrothermal Sediment.</title>
        <authorList>
            <person name="Zhou Z."/>
            <person name="Liu Y."/>
            <person name="Xu W."/>
            <person name="Pan J."/>
            <person name="Luo Z.H."/>
            <person name="Li M."/>
        </authorList>
    </citation>
    <scope>NUCLEOTIDE SEQUENCE [LARGE SCALE GENOMIC DNA]</scope>
    <source>
        <strain evidence="11">HyVt-380</strain>
    </source>
</reference>
<feature type="non-terminal residue" evidence="11">
    <location>
        <position position="1"/>
    </location>
</feature>
<dbReference type="Gene3D" id="3.40.1440.10">
    <property type="entry name" value="GIY-YIG endonuclease"/>
    <property type="match status" value="1"/>
</dbReference>